<keyword evidence="3" id="KW-0276">Fatty acid metabolism</keyword>
<dbReference type="PANTHER" id="PTHR43981">
    <property type="entry name" value="ENOYL-[ACYL-CARRIER-PROTEIN] REDUCTASE, MITOCHONDRIAL"/>
    <property type="match status" value="1"/>
</dbReference>
<dbReference type="Gene3D" id="3.90.180.10">
    <property type="entry name" value="Medium-chain alcohol dehydrogenases, catalytic domain"/>
    <property type="match status" value="1"/>
</dbReference>
<keyword evidence="4" id="KW-0521">NADP</keyword>
<evidence type="ECO:0000313" key="13">
    <source>
        <dbReference type="Proteomes" id="UP000033725"/>
    </source>
</evidence>
<keyword evidence="7" id="KW-0443">Lipid metabolism</keyword>
<reference evidence="12 13" key="1">
    <citation type="submission" date="2015-02" db="EMBL/GenBank/DDBJ databases">
        <title>Draft genome sequences of ten Microbacterium spp. with emphasis on heavy metal contaminated environments.</title>
        <authorList>
            <person name="Corretto E."/>
        </authorList>
    </citation>
    <scope>NUCLEOTIDE SEQUENCE [LARGE SCALE GENOMIC DNA]</scope>
    <source>
        <strain evidence="12 13">BEL163</strain>
    </source>
</reference>
<gene>
    <name evidence="12" type="primary">mas</name>
    <name evidence="12" type="ORF">RN51_03151</name>
</gene>
<dbReference type="InterPro" id="IPR051034">
    <property type="entry name" value="Mito_Enoyl-ACP_Reductase"/>
</dbReference>
<evidence type="ECO:0000256" key="10">
    <source>
        <dbReference type="ARBA" id="ARBA00048843"/>
    </source>
</evidence>
<comment type="similarity">
    <text evidence="1">Belongs to the zinc-containing alcohol dehydrogenase family. Quinone oxidoreductase subfamily.</text>
</comment>
<sequence>MRALIHPTFGAPEEVLRVEDRPLPEPGEGQVRLRVVLSPIHNHDLWTVRGTYGFKPELPAASGTEALGVVDALGAGVEHLEVGQRVATGGTFGAWAEYIVTNAAGLVPIPDGLPDETAAQLVSMPFSAITLLDFLDVQPGAWIVQNAANGAVGRMLAQLGSARGVNVVGLVRRTAGVDELRAQGIDRIVATDQPDWKEQVEALTGGAPIAAGVDSVGGASAGQVLSLLAEGGTLVAFGAMDSPTMEIASSDVIFKQATVKGFWGSKVIPGLDQTTRSALFGELFQRLTDGSLTLPVAGTFDAADISAAVRASDTPGRVGKVLLRF</sequence>
<dbReference type="InterPro" id="IPR036291">
    <property type="entry name" value="NAD(P)-bd_dom_sf"/>
</dbReference>
<evidence type="ECO:0000256" key="4">
    <source>
        <dbReference type="ARBA" id="ARBA00022857"/>
    </source>
</evidence>
<dbReference type="SMART" id="SM00829">
    <property type="entry name" value="PKS_ER"/>
    <property type="match status" value="1"/>
</dbReference>
<evidence type="ECO:0000256" key="5">
    <source>
        <dbReference type="ARBA" id="ARBA00022946"/>
    </source>
</evidence>
<dbReference type="GO" id="GO:0016746">
    <property type="term" value="F:acyltransferase activity"/>
    <property type="evidence" value="ECO:0007669"/>
    <property type="project" value="UniProtKB-KW"/>
</dbReference>
<dbReference type="RefSeq" id="WP_045264975.1">
    <property type="nucleotide sequence ID" value="NZ_JYIV01000030.1"/>
</dbReference>
<keyword evidence="12" id="KW-0808">Transferase</keyword>
<proteinExistence type="inferred from homology"/>
<keyword evidence="12" id="KW-0012">Acyltransferase</keyword>
<dbReference type="InterPro" id="IPR011032">
    <property type="entry name" value="GroES-like_sf"/>
</dbReference>
<evidence type="ECO:0000256" key="2">
    <source>
        <dbReference type="ARBA" id="ARBA00022516"/>
    </source>
</evidence>
<keyword evidence="2" id="KW-0444">Lipid biosynthesis</keyword>
<keyword evidence="8" id="KW-0275">Fatty acid biosynthesis</keyword>
<dbReference type="Proteomes" id="UP000033725">
    <property type="component" value="Unassembled WGS sequence"/>
</dbReference>
<evidence type="ECO:0000256" key="7">
    <source>
        <dbReference type="ARBA" id="ARBA00023098"/>
    </source>
</evidence>
<evidence type="ECO:0000256" key="6">
    <source>
        <dbReference type="ARBA" id="ARBA00023002"/>
    </source>
</evidence>
<evidence type="ECO:0000259" key="11">
    <source>
        <dbReference type="SMART" id="SM00829"/>
    </source>
</evidence>
<dbReference type="PATRIC" id="fig|82380.10.peg.3158"/>
<dbReference type="EMBL" id="JYIV01000030">
    <property type="protein sequence ID" value="KJL18319.1"/>
    <property type="molecule type" value="Genomic_DNA"/>
</dbReference>
<dbReference type="Pfam" id="PF08240">
    <property type="entry name" value="ADH_N"/>
    <property type="match status" value="1"/>
</dbReference>
<protein>
    <recommendedName>
        <fullName evidence="9">enoyl-[acyl-carrier-protein] reductase</fullName>
        <ecNumber evidence="9">1.3.1.104</ecNumber>
    </recommendedName>
</protein>
<feature type="domain" description="Enoyl reductase (ER)" evidence="11">
    <location>
        <begin position="11"/>
        <end position="323"/>
    </location>
</feature>
<evidence type="ECO:0000256" key="8">
    <source>
        <dbReference type="ARBA" id="ARBA00023160"/>
    </source>
</evidence>
<dbReference type="InterPro" id="IPR013154">
    <property type="entry name" value="ADH-like_N"/>
</dbReference>
<keyword evidence="5" id="KW-0809">Transit peptide</keyword>
<dbReference type="PANTHER" id="PTHR43981:SF2">
    <property type="entry name" value="ENOYL-[ACYL-CARRIER-PROTEIN] REDUCTASE, MITOCHONDRIAL"/>
    <property type="match status" value="1"/>
</dbReference>
<keyword evidence="6" id="KW-0560">Oxidoreductase</keyword>
<dbReference type="Gene3D" id="3.40.50.720">
    <property type="entry name" value="NAD(P)-binding Rossmann-like Domain"/>
    <property type="match status" value="1"/>
</dbReference>
<dbReference type="OrthoDB" id="4190732at2"/>
<organism evidence="12 13">
    <name type="scientific">Microbacterium oxydans</name>
    <dbReference type="NCBI Taxonomy" id="82380"/>
    <lineage>
        <taxon>Bacteria</taxon>
        <taxon>Bacillati</taxon>
        <taxon>Actinomycetota</taxon>
        <taxon>Actinomycetes</taxon>
        <taxon>Micrococcales</taxon>
        <taxon>Microbacteriaceae</taxon>
        <taxon>Microbacterium</taxon>
    </lineage>
</organism>
<dbReference type="GO" id="GO:0006633">
    <property type="term" value="P:fatty acid biosynthetic process"/>
    <property type="evidence" value="ECO:0007669"/>
    <property type="project" value="UniProtKB-KW"/>
</dbReference>
<dbReference type="CDD" id="cd08292">
    <property type="entry name" value="ETR_like_2"/>
    <property type="match status" value="1"/>
</dbReference>
<evidence type="ECO:0000256" key="1">
    <source>
        <dbReference type="ARBA" id="ARBA00010371"/>
    </source>
</evidence>
<comment type="caution">
    <text evidence="12">The sequence shown here is derived from an EMBL/GenBank/DDBJ whole genome shotgun (WGS) entry which is preliminary data.</text>
</comment>
<dbReference type="GO" id="GO:0141148">
    <property type="term" value="F:enoyl-[acyl-carrier-protein] reductase (NADPH) activity"/>
    <property type="evidence" value="ECO:0007669"/>
    <property type="project" value="UniProtKB-EC"/>
</dbReference>
<evidence type="ECO:0000256" key="9">
    <source>
        <dbReference type="ARBA" id="ARBA00038963"/>
    </source>
</evidence>
<dbReference type="Pfam" id="PF00107">
    <property type="entry name" value="ADH_zinc_N"/>
    <property type="match status" value="1"/>
</dbReference>
<dbReference type="InterPro" id="IPR013149">
    <property type="entry name" value="ADH-like_C"/>
</dbReference>
<dbReference type="AlphaFoldDB" id="A0A0F0KD31"/>
<dbReference type="EC" id="1.3.1.104" evidence="9"/>
<dbReference type="InterPro" id="IPR020843">
    <property type="entry name" value="ER"/>
</dbReference>
<evidence type="ECO:0000313" key="12">
    <source>
        <dbReference type="EMBL" id="KJL18319.1"/>
    </source>
</evidence>
<evidence type="ECO:0000256" key="3">
    <source>
        <dbReference type="ARBA" id="ARBA00022832"/>
    </source>
</evidence>
<dbReference type="SUPFAM" id="SSF51735">
    <property type="entry name" value="NAD(P)-binding Rossmann-fold domains"/>
    <property type="match status" value="1"/>
</dbReference>
<name>A0A0F0KD31_9MICO</name>
<accession>A0A0F0KD31</accession>
<comment type="catalytic activity">
    <reaction evidence="10">
        <text>a 2,3-saturated acyl-[ACP] + NADP(+) = a (2E)-enoyl-[ACP] + NADPH + H(+)</text>
        <dbReference type="Rhea" id="RHEA:22564"/>
        <dbReference type="Rhea" id="RHEA-COMP:9925"/>
        <dbReference type="Rhea" id="RHEA-COMP:9926"/>
        <dbReference type="ChEBI" id="CHEBI:15378"/>
        <dbReference type="ChEBI" id="CHEBI:57783"/>
        <dbReference type="ChEBI" id="CHEBI:58349"/>
        <dbReference type="ChEBI" id="CHEBI:78784"/>
        <dbReference type="ChEBI" id="CHEBI:78785"/>
        <dbReference type="EC" id="1.3.1.104"/>
    </reaction>
</comment>
<dbReference type="SUPFAM" id="SSF50129">
    <property type="entry name" value="GroES-like"/>
    <property type="match status" value="1"/>
</dbReference>